<feature type="compositionally biased region" description="Low complexity" evidence="1">
    <location>
        <begin position="41"/>
        <end position="64"/>
    </location>
</feature>
<name>A0ABN2C2B8_9ACTN</name>
<gene>
    <name evidence="3" type="ORF">GCM10009741_64780</name>
</gene>
<accession>A0ABN2C2B8</accession>
<comment type="caution">
    <text evidence="3">The sequence shown here is derived from an EMBL/GenBank/DDBJ whole genome shotgun (WGS) entry which is preliminary data.</text>
</comment>
<feature type="region of interest" description="Disordered" evidence="1">
    <location>
        <begin position="21"/>
        <end position="66"/>
    </location>
</feature>
<protein>
    <submittedName>
        <fullName evidence="3">Uncharacterized protein</fullName>
    </submittedName>
</protein>
<evidence type="ECO:0000313" key="3">
    <source>
        <dbReference type="EMBL" id="GAA1551346.1"/>
    </source>
</evidence>
<feature type="signal peptide" evidence="2">
    <location>
        <begin position="1"/>
        <end position="18"/>
    </location>
</feature>
<evidence type="ECO:0000256" key="1">
    <source>
        <dbReference type="SAM" id="MobiDB-lite"/>
    </source>
</evidence>
<proteinExistence type="predicted"/>
<dbReference type="Proteomes" id="UP001500363">
    <property type="component" value="Unassembled WGS sequence"/>
</dbReference>
<evidence type="ECO:0000313" key="4">
    <source>
        <dbReference type="Proteomes" id="UP001500363"/>
    </source>
</evidence>
<organism evidence="3 4">
    <name type="scientific">Kribbella lupini</name>
    <dbReference type="NCBI Taxonomy" id="291602"/>
    <lineage>
        <taxon>Bacteria</taxon>
        <taxon>Bacillati</taxon>
        <taxon>Actinomycetota</taxon>
        <taxon>Actinomycetes</taxon>
        <taxon>Propionibacteriales</taxon>
        <taxon>Kribbellaceae</taxon>
        <taxon>Kribbella</taxon>
    </lineage>
</organism>
<reference evidence="3 4" key="1">
    <citation type="journal article" date="2019" name="Int. J. Syst. Evol. Microbiol.">
        <title>The Global Catalogue of Microorganisms (GCM) 10K type strain sequencing project: providing services to taxonomists for standard genome sequencing and annotation.</title>
        <authorList>
            <consortium name="The Broad Institute Genomics Platform"/>
            <consortium name="The Broad Institute Genome Sequencing Center for Infectious Disease"/>
            <person name="Wu L."/>
            <person name="Ma J."/>
        </authorList>
    </citation>
    <scope>NUCLEOTIDE SEQUENCE [LARGE SCALE GENOMIC DNA]</scope>
    <source>
        <strain evidence="3 4">JCM 14303</strain>
    </source>
</reference>
<sequence>MVGIVAALAIAGTGIILATGNGDDSAGAPTATRPVDDKPTEPAGSPTPGGSPTAADSPSAKVSPSAPPACKGCFPGVTVSGLVNTLKSKGYRCTEDRILGIECDKGNLEIGIDRALSDKNSVESVDFGGRATGKGEFPQGPDRAFATLKAGLPGVLPLAVHDAAVRQQITAFTTQHAGQANGGPSTVKEARFGVFRLSIHGVSGATVGRGARASSSFSTSVTVYAASAFE</sequence>
<evidence type="ECO:0000256" key="2">
    <source>
        <dbReference type="SAM" id="SignalP"/>
    </source>
</evidence>
<dbReference type="EMBL" id="BAAANC010000003">
    <property type="protein sequence ID" value="GAA1551346.1"/>
    <property type="molecule type" value="Genomic_DNA"/>
</dbReference>
<keyword evidence="4" id="KW-1185">Reference proteome</keyword>
<feature type="chain" id="PRO_5045036052" evidence="2">
    <location>
        <begin position="19"/>
        <end position="230"/>
    </location>
</feature>
<keyword evidence="2" id="KW-0732">Signal</keyword>